<gene>
    <name evidence="7" type="ORF">CLV62_10397</name>
</gene>
<keyword evidence="5 6" id="KW-0472">Membrane</keyword>
<dbReference type="PANTHER" id="PTHR10057">
    <property type="entry name" value="PERIPHERAL-TYPE BENZODIAZEPINE RECEPTOR"/>
    <property type="match status" value="1"/>
</dbReference>
<feature type="transmembrane region" description="Helical" evidence="6">
    <location>
        <begin position="143"/>
        <end position="163"/>
    </location>
</feature>
<evidence type="ECO:0000256" key="1">
    <source>
        <dbReference type="ARBA" id="ARBA00004141"/>
    </source>
</evidence>
<comment type="caution">
    <text evidence="7">The sequence shown here is derived from an EMBL/GenBank/DDBJ whole genome shotgun (WGS) entry which is preliminary data.</text>
</comment>
<reference evidence="7 8" key="1">
    <citation type="submission" date="2018-03" db="EMBL/GenBank/DDBJ databases">
        <title>Genomic Encyclopedia of Archaeal and Bacterial Type Strains, Phase II (KMG-II): from individual species to whole genera.</title>
        <authorList>
            <person name="Goeker M."/>
        </authorList>
    </citation>
    <scope>NUCLEOTIDE SEQUENCE [LARGE SCALE GENOMIC DNA]</scope>
    <source>
        <strain evidence="7 8">DSM 100214</strain>
    </source>
</reference>
<dbReference type="InterPro" id="IPR004307">
    <property type="entry name" value="TspO_MBR"/>
</dbReference>
<dbReference type="GO" id="GO:0033013">
    <property type="term" value="P:tetrapyrrole metabolic process"/>
    <property type="evidence" value="ECO:0007669"/>
    <property type="project" value="UniProtKB-ARBA"/>
</dbReference>
<sequence length="165" mass="19529">MCNYKNRPIFDMKKKLQILIPILICFFVGFIGSRFQTDAISNWYPYLNKPDLTPPNIVFPIAWSILYIFMGVSVGLILNSNSRKKRYFVKIFLLQLFLNFTWSISFFYFQSPVAGLLNIVLLEIVIIYYALSVYPIRRTSSFLFVPYILWVSFASYLNFYILLYN</sequence>
<keyword evidence="8" id="KW-1185">Reference proteome</keyword>
<dbReference type="GO" id="GO:0016020">
    <property type="term" value="C:membrane"/>
    <property type="evidence" value="ECO:0007669"/>
    <property type="project" value="UniProtKB-SubCell"/>
</dbReference>
<comment type="similarity">
    <text evidence="2">Belongs to the TspO/BZRP family.</text>
</comment>
<feature type="transmembrane region" description="Helical" evidence="6">
    <location>
        <begin position="57"/>
        <end position="79"/>
    </location>
</feature>
<accession>A0A2V3PUP9</accession>
<feature type="transmembrane region" description="Helical" evidence="6">
    <location>
        <begin position="91"/>
        <end position="109"/>
    </location>
</feature>
<evidence type="ECO:0000256" key="2">
    <source>
        <dbReference type="ARBA" id="ARBA00007524"/>
    </source>
</evidence>
<dbReference type="FunFam" id="1.20.1260.100:FF:000001">
    <property type="entry name" value="translocator protein 2"/>
    <property type="match status" value="1"/>
</dbReference>
<feature type="transmembrane region" description="Helical" evidence="6">
    <location>
        <begin position="16"/>
        <end position="37"/>
    </location>
</feature>
<evidence type="ECO:0000256" key="4">
    <source>
        <dbReference type="ARBA" id="ARBA00022989"/>
    </source>
</evidence>
<organism evidence="7 8">
    <name type="scientific">Dysgonomonas alginatilytica</name>
    <dbReference type="NCBI Taxonomy" id="1605892"/>
    <lineage>
        <taxon>Bacteria</taxon>
        <taxon>Pseudomonadati</taxon>
        <taxon>Bacteroidota</taxon>
        <taxon>Bacteroidia</taxon>
        <taxon>Bacteroidales</taxon>
        <taxon>Dysgonomonadaceae</taxon>
        <taxon>Dysgonomonas</taxon>
    </lineage>
</organism>
<feature type="transmembrane region" description="Helical" evidence="6">
    <location>
        <begin position="115"/>
        <end position="131"/>
    </location>
</feature>
<proteinExistence type="inferred from homology"/>
<dbReference type="AlphaFoldDB" id="A0A2V3PUP9"/>
<dbReference type="CDD" id="cd15904">
    <property type="entry name" value="TSPO_MBR"/>
    <property type="match status" value="1"/>
</dbReference>
<evidence type="ECO:0000313" key="8">
    <source>
        <dbReference type="Proteomes" id="UP000247973"/>
    </source>
</evidence>
<dbReference type="InterPro" id="IPR038330">
    <property type="entry name" value="TspO/MBR-related_sf"/>
</dbReference>
<keyword evidence="3 6" id="KW-0812">Transmembrane</keyword>
<dbReference type="PIRSF" id="PIRSF005859">
    <property type="entry name" value="PBR"/>
    <property type="match status" value="1"/>
</dbReference>
<dbReference type="Pfam" id="PF03073">
    <property type="entry name" value="TspO_MBR"/>
    <property type="match status" value="1"/>
</dbReference>
<dbReference type="Gene3D" id="1.20.1260.100">
    <property type="entry name" value="TspO/MBR protein"/>
    <property type="match status" value="1"/>
</dbReference>
<keyword evidence="4 6" id="KW-1133">Transmembrane helix</keyword>
<dbReference type="Proteomes" id="UP000247973">
    <property type="component" value="Unassembled WGS sequence"/>
</dbReference>
<dbReference type="EMBL" id="QICL01000003">
    <property type="protein sequence ID" value="PXV67424.1"/>
    <property type="molecule type" value="Genomic_DNA"/>
</dbReference>
<evidence type="ECO:0000256" key="3">
    <source>
        <dbReference type="ARBA" id="ARBA00022692"/>
    </source>
</evidence>
<evidence type="ECO:0000256" key="6">
    <source>
        <dbReference type="SAM" id="Phobius"/>
    </source>
</evidence>
<protein>
    <submittedName>
        <fullName evidence="7">Tryptophan-rich sensory protein</fullName>
    </submittedName>
</protein>
<evidence type="ECO:0000313" key="7">
    <source>
        <dbReference type="EMBL" id="PXV67424.1"/>
    </source>
</evidence>
<comment type="subcellular location">
    <subcellularLocation>
        <location evidence="1">Membrane</location>
        <topology evidence="1">Multi-pass membrane protein</topology>
    </subcellularLocation>
</comment>
<evidence type="ECO:0000256" key="5">
    <source>
        <dbReference type="ARBA" id="ARBA00023136"/>
    </source>
</evidence>
<name>A0A2V3PUP9_9BACT</name>
<dbReference type="PANTHER" id="PTHR10057:SF0">
    <property type="entry name" value="TRANSLOCATOR PROTEIN"/>
    <property type="match status" value="1"/>
</dbReference>